<sequence>MITGLRPFGDPIGGNQRAPLKRHVGQMIVLCLGQSLVQLGAWAAAFTQQDVTNHDRAGTWKRP</sequence>
<reference evidence="1 2" key="1">
    <citation type="submission" date="2014-09" db="EMBL/GenBank/DDBJ databases">
        <title>High-quality draft genome sequence of Kocuria marina SO9-6, an actinobacterium isolated from a copper mine.</title>
        <authorList>
            <person name="Castro D.B."/>
            <person name="Pereira L.B."/>
            <person name="Silva M.V."/>
            <person name="Silva B.P."/>
            <person name="Zanardi B.R."/>
            <person name="Carlos C."/>
            <person name="Belgini D.R."/>
            <person name="Limache E.G."/>
            <person name="Lacerda G.V."/>
            <person name="Nery M.B."/>
            <person name="Gomes M.B."/>
            <person name="Souza S."/>
            <person name="Silva T.M."/>
            <person name="Rodrigues V.D."/>
            <person name="Paulino L.C."/>
            <person name="Vicentini R."/>
            <person name="Ferraz L.F."/>
            <person name="Ottoboni L.M."/>
        </authorList>
    </citation>
    <scope>NUCLEOTIDE SEQUENCE [LARGE SCALE GENOMIC DNA]</scope>
    <source>
        <strain evidence="1 2">SO9-6</strain>
    </source>
</reference>
<organism evidence="1 2">
    <name type="scientific">Kocuria marina</name>
    <dbReference type="NCBI Taxonomy" id="223184"/>
    <lineage>
        <taxon>Bacteria</taxon>
        <taxon>Bacillati</taxon>
        <taxon>Actinomycetota</taxon>
        <taxon>Actinomycetes</taxon>
        <taxon>Micrococcales</taxon>
        <taxon>Micrococcaceae</taxon>
        <taxon>Kocuria</taxon>
    </lineage>
</organism>
<accession>A0A0B0D9J7</accession>
<gene>
    <name evidence="1" type="ORF">AS25_08745</name>
</gene>
<name>A0A0B0D9J7_9MICC</name>
<evidence type="ECO:0000313" key="1">
    <source>
        <dbReference type="EMBL" id="KHE74093.1"/>
    </source>
</evidence>
<comment type="caution">
    <text evidence="1">The sequence shown here is derived from an EMBL/GenBank/DDBJ whole genome shotgun (WGS) entry which is preliminary data.</text>
</comment>
<protein>
    <submittedName>
        <fullName evidence="1">Uncharacterized protein</fullName>
    </submittedName>
</protein>
<dbReference type="AlphaFoldDB" id="A0A0B0D9J7"/>
<dbReference type="EMBL" id="JROM01000039">
    <property type="protein sequence ID" value="KHE74093.1"/>
    <property type="molecule type" value="Genomic_DNA"/>
</dbReference>
<proteinExistence type="predicted"/>
<dbReference type="Proteomes" id="UP000030664">
    <property type="component" value="Unassembled WGS sequence"/>
</dbReference>
<evidence type="ECO:0000313" key="2">
    <source>
        <dbReference type="Proteomes" id="UP000030664"/>
    </source>
</evidence>